<evidence type="ECO:0000313" key="7">
    <source>
        <dbReference type="EMBL" id="SSA41987.1"/>
    </source>
</evidence>
<dbReference type="Proteomes" id="UP000245839">
    <property type="component" value="Unassembled WGS sequence"/>
</dbReference>
<dbReference type="Pfam" id="PF03466">
    <property type="entry name" value="LysR_substrate"/>
    <property type="match status" value="1"/>
</dbReference>
<evidence type="ECO:0000256" key="1">
    <source>
        <dbReference type="ARBA" id="ARBA00009437"/>
    </source>
</evidence>
<sequence>MKNRFHDWGDARIFLAVAEQGSTLAASRVLGLAQTTVARRVDALERALGLRLFARDTRGFRLTAEGAALRPAAEDLRKAAGALEELARSQRTKARAPVRFTSWDDAINAELSDVFVSFVADMPGVSFEFMTSKRNLDLTADEADVALRLCARAPDSALVGRQVGRTEWTYYASEAYAAARGLPACYDDDLDDHTVVMLEHIPSARRNVLFFDSPSALVMAILTGRGIGPVPTIQGDRESRLVRCFPPPEGSEMEIWLLAGAAAYRRPEVKAFMAFAAPRFKAHFAGGEPRP</sequence>
<dbReference type="EMBL" id="QGDJ01000002">
    <property type="protein sequence ID" value="PWJ21381.1"/>
    <property type="molecule type" value="Genomic_DNA"/>
</dbReference>
<dbReference type="Proteomes" id="UP000251571">
    <property type="component" value="Unassembled WGS sequence"/>
</dbReference>
<dbReference type="PROSITE" id="PS50931">
    <property type="entry name" value="HTH_LYSR"/>
    <property type="match status" value="1"/>
</dbReference>
<name>A0A2Y9AHY8_9RHOB</name>
<evidence type="ECO:0000313" key="8">
    <source>
        <dbReference type="Proteomes" id="UP000245839"/>
    </source>
</evidence>
<dbReference type="InterPro" id="IPR058163">
    <property type="entry name" value="LysR-type_TF_proteobact-type"/>
</dbReference>
<dbReference type="Pfam" id="PF00126">
    <property type="entry name" value="HTH_1"/>
    <property type="match status" value="1"/>
</dbReference>
<reference evidence="6 8" key="2">
    <citation type="submission" date="2018-03" db="EMBL/GenBank/DDBJ databases">
        <title>Genomic Encyclopedia of Archaeal and Bacterial Type Strains, Phase II (KMG-II): from individual species to whole genera.</title>
        <authorList>
            <person name="Goeker M."/>
        </authorList>
    </citation>
    <scope>NUCLEOTIDE SEQUENCE [LARGE SCALE GENOMIC DNA]</scope>
    <source>
        <strain evidence="6 8">DSM 25227</strain>
    </source>
</reference>
<keyword evidence="4" id="KW-0804">Transcription</keyword>
<dbReference type="GO" id="GO:0006351">
    <property type="term" value="P:DNA-templated transcription"/>
    <property type="evidence" value="ECO:0007669"/>
    <property type="project" value="TreeGrafter"/>
</dbReference>
<dbReference type="SUPFAM" id="SSF46785">
    <property type="entry name" value="Winged helix' DNA-binding domain"/>
    <property type="match status" value="1"/>
</dbReference>
<keyword evidence="2" id="KW-0805">Transcription regulation</keyword>
<accession>A0A2Y9AHY8</accession>
<dbReference type="RefSeq" id="WP_170125336.1">
    <property type="nucleotide sequence ID" value="NZ_QGDJ01000002.1"/>
</dbReference>
<evidence type="ECO:0000256" key="3">
    <source>
        <dbReference type="ARBA" id="ARBA00023125"/>
    </source>
</evidence>
<protein>
    <submittedName>
        <fullName evidence="6">DNA-binding transcriptional LysR family regulator</fullName>
    </submittedName>
    <submittedName>
        <fullName evidence="7">DNA-binding transcriptional regulator, LysR family</fullName>
    </submittedName>
</protein>
<keyword evidence="8" id="KW-1185">Reference proteome</keyword>
<dbReference type="Gene3D" id="1.10.10.10">
    <property type="entry name" value="Winged helix-like DNA-binding domain superfamily/Winged helix DNA-binding domain"/>
    <property type="match status" value="1"/>
</dbReference>
<dbReference type="AlphaFoldDB" id="A0A2Y9AHY8"/>
<dbReference type="GO" id="GO:0003700">
    <property type="term" value="F:DNA-binding transcription factor activity"/>
    <property type="evidence" value="ECO:0007669"/>
    <property type="project" value="InterPro"/>
</dbReference>
<reference evidence="7 9" key="1">
    <citation type="submission" date="2016-10" db="EMBL/GenBank/DDBJ databases">
        <authorList>
            <person name="Cai Z."/>
        </authorList>
    </citation>
    <scope>NUCLEOTIDE SEQUENCE [LARGE SCALE GENOMIC DNA]</scope>
    <source>
        <strain evidence="7 9">DSM 25227</strain>
    </source>
</reference>
<evidence type="ECO:0000259" key="5">
    <source>
        <dbReference type="PROSITE" id="PS50931"/>
    </source>
</evidence>
<proteinExistence type="inferred from homology"/>
<evidence type="ECO:0000313" key="9">
    <source>
        <dbReference type="Proteomes" id="UP000251571"/>
    </source>
</evidence>
<gene>
    <name evidence="6" type="ORF">BCF38_102634</name>
    <name evidence="7" type="ORF">SAMN05421539_102634</name>
</gene>
<keyword evidence="3 7" id="KW-0238">DNA-binding</keyword>
<dbReference type="Gene3D" id="3.40.190.290">
    <property type="match status" value="1"/>
</dbReference>
<dbReference type="PANTHER" id="PTHR30537">
    <property type="entry name" value="HTH-TYPE TRANSCRIPTIONAL REGULATOR"/>
    <property type="match status" value="1"/>
</dbReference>
<evidence type="ECO:0000256" key="2">
    <source>
        <dbReference type="ARBA" id="ARBA00023015"/>
    </source>
</evidence>
<dbReference type="SUPFAM" id="SSF53850">
    <property type="entry name" value="Periplasmic binding protein-like II"/>
    <property type="match status" value="1"/>
</dbReference>
<dbReference type="InterPro" id="IPR000847">
    <property type="entry name" value="LysR_HTH_N"/>
</dbReference>
<dbReference type="EMBL" id="UETC01000002">
    <property type="protein sequence ID" value="SSA41987.1"/>
    <property type="molecule type" value="Genomic_DNA"/>
</dbReference>
<evidence type="ECO:0000313" key="6">
    <source>
        <dbReference type="EMBL" id="PWJ21381.1"/>
    </source>
</evidence>
<dbReference type="InterPro" id="IPR036388">
    <property type="entry name" value="WH-like_DNA-bd_sf"/>
</dbReference>
<dbReference type="InterPro" id="IPR005119">
    <property type="entry name" value="LysR_subst-bd"/>
</dbReference>
<comment type="similarity">
    <text evidence="1">Belongs to the LysR transcriptional regulatory family.</text>
</comment>
<feature type="domain" description="HTH lysR-type" evidence="5">
    <location>
        <begin position="6"/>
        <end position="63"/>
    </location>
</feature>
<dbReference type="InterPro" id="IPR036390">
    <property type="entry name" value="WH_DNA-bd_sf"/>
</dbReference>
<dbReference type="PANTHER" id="PTHR30537:SF3">
    <property type="entry name" value="TRANSCRIPTIONAL REGULATORY PROTEIN"/>
    <property type="match status" value="1"/>
</dbReference>
<dbReference type="GO" id="GO:0043565">
    <property type="term" value="F:sequence-specific DNA binding"/>
    <property type="evidence" value="ECO:0007669"/>
    <property type="project" value="TreeGrafter"/>
</dbReference>
<evidence type="ECO:0000256" key="4">
    <source>
        <dbReference type="ARBA" id="ARBA00023163"/>
    </source>
</evidence>
<organism evidence="7 9">
    <name type="scientific">Jannaschia seohaensis</name>
    <dbReference type="NCBI Taxonomy" id="475081"/>
    <lineage>
        <taxon>Bacteria</taxon>
        <taxon>Pseudomonadati</taxon>
        <taxon>Pseudomonadota</taxon>
        <taxon>Alphaproteobacteria</taxon>
        <taxon>Rhodobacterales</taxon>
        <taxon>Roseobacteraceae</taxon>
        <taxon>Jannaschia</taxon>
    </lineage>
</organism>